<evidence type="ECO:0000256" key="3">
    <source>
        <dbReference type="ARBA" id="ARBA00022723"/>
    </source>
</evidence>
<gene>
    <name evidence="12" type="ORF">PANT_7c00089</name>
</gene>
<dbReference type="GO" id="GO:0061630">
    <property type="term" value="F:ubiquitin protein ligase activity"/>
    <property type="evidence" value="ECO:0007669"/>
    <property type="project" value="InterPro"/>
</dbReference>
<evidence type="ECO:0000256" key="7">
    <source>
        <dbReference type="ARBA" id="ARBA00022833"/>
    </source>
</evidence>
<dbReference type="InterPro" id="IPR001841">
    <property type="entry name" value="Znf_RING"/>
</dbReference>
<dbReference type="GO" id="GO:0051301">
    <property type="term" value="P:cell division"/>
    <property type="evidence" value="ECO:0007669"/>
    <property type="project" value="UniProtKB-KW"/>
</dbReference>
<proteinExistence type="predicted"/>
<dbReference type="PROSITE" id="PS51257">
    <property type="entry name" value="PROKAR_LIPOPROTEIN"/>
    <property type="match status" value="1"/>
</dbReference>
<keyword evidence="5" id="KW-0498">Mitosis</keyword>
<dbReference type="EMBL" id="DF196773">
    <property type="protein sequence ID" value="GAC72409.1"/>
    <property type="molecule type" value="Genomic_DNA"/>
</dbReference>
<feature type="signal peptide" evidence="10">
    <location>
        <begin position="1"/>
        <end position="25"/>
    </location>
</feature>
<dbReference type="AlphaFoldDB" id="M9LTY2"/>
<dbReference type="STRING" id="1151754.M9LTY2"/>
<sequence>MKVKVKSWNAVAYWLASCCVYLVDAAPVWDVKDPDDICGICQSNFDGCCASCKEPGDSCPLLFGKCSHEFHLHCIMKWLQDNDGCPSCRRPWEEVEGTTIGTAANHAATAAAS</sequence>
<evidence type="ECO:0000259" key="11">
    <source>
        <dbReference type="PROSITE" id="PS50089"/>
    </source>
</evidence>
<dbReference type="SUPFAM" id="SSF57850">
    <property type="entry name" value="RING/U-box"/>
    <property type="match status" value="1"/>
</dbReference>
<protein>
    <recommendedName>
        <fullName evidence="1">Anaphase-promoting complex subunit 11</fullName>
    </recommendedName>
</protein>
<evidence type="ECO:0000256" key="6">
    <source>
        <dbReference type="ARBA" id="ARBA00022786"/>
    </source>
</evidence>
<keyword evidence="3" id="KW-0479">Metal-binding</keyword>
<evidence type="ECO:0000256" key="4">
    <source>
        <dbReference type="ARBA" id="ARBA00022771"/>
    </source>
</evidence>
<feature type="chain" id="PRO_5004100404" description="Anaphase-promoting complex subunit 11" evidence="10">
    <location>
        <begin position="26"/>
        <end position="113"/>
    </location>
</feature>
<evidence type="ECO:0000256" key="9">
    <source>
        <dbReference type="PROSITE-ProRule" id="PRU00175"/>
    </source>
</evidence>
<dbReference type="OrthoDB" id="1681166at2759"/>
<keyword evidence="2" id="KW-0132">Cell division</keyword>
<dbReference type="PANTHER" id="PTHR11210">
    <property type="entry name" value="RING BOX"/>
    <property type="match status" value="1"/>
</dbReference>
<accession>M9LTY2</accession>
<keyword evidence="6" id="KW-0833">Ubl conjugation pathway</keyword>
<dbReference type="InterPro" id="IPR051031">
    <property type="entry name" value="RING-box_E3_Ubiquitin_Ligase"/>
</dbReference>
<dbReference type="InterPro" id="IPR013083">
    <property type="entry name" value="Znf_RING/FYVE/PHD"/>
</dbReference>
<evidence type="ECO:0000256" key="8">
    <source>
        <dbReference type="ARBA" id="ARBA00023306"/>
    </source>
</evidence>
<keyword evidence="7" id="KW-0862">Zinc</keyword>
<evidence type="ECO:0000256" key="10">
    <source>
        <dbReference type="SAM" id="SignalP"/>
    </source>
</evidence>
<evidence type="ECO:0000256" key="1">
    <source>
        <dbReference type="ARBA" id="ARBA00013928"/>
    </source>
</evidence>
<evidence type="ECO:0000313" key="12">
    <source>
        <dbReference type="EMBL" id="GAC72409.1"/>
    </source>
</evidence>
<keyword evidence="8" id="KW-0131">Cell cycle</keyword>
<evidence type="ECO:0000256" key="5">
    <source>
        <dbReference type="ARBA" id="ARBA00022776"/>
    </source>
</evidence>
<dbReference type="PROSITE" id="PS50089">
    <property type="entry name" value="ZF_RING_2"/>
    <property type="match status" value="1"/>
</dbReference>
<dbReference type="InterPro" id="IPR024991">
    <property type="entry name" value="RING-H2_APC11"/>
</dbReference>
<keyword evidence="10" id="KW-0732">Signal</keyword>
<dbReference type="CDD" id="cd16456">
    <property type="entry name" value="RING-H2_APC11"/>
    <property type="match status" value="1"/>
</dbReference>
<keyword evidence="4 9" id="KW-0863">Zinc-finger</keyword>
<dbReference type="Gene3D" id="3.30.40.10">
    <property type="entry name" value="Zinc/RING finger domain, C3HC4 (zinc finger)"/>
    <property type="match status" value="1"/>
</dbReference>
<dbReference type="GO" id="GO:0031145">
    <property type="term" value="P:anaphase-promoting complex-dependent catabolic process"/>
    <property type="evidence" value="ECO:0007669"/>
    <property type="project" value="InterPro"/>
</dbReference>
<dbReference type="Proteomes" id="UP000011976">
    <property type="component" value="Unassembled WGS sequence"/>
</dbReference>
<dbReference type="Pfam" id="PF12861">
    <property type="entry name" value="zf-ANAPC11"/>
    <property type="match status" value="1"/>
</dbReference>
<dbReference type="GO" id="GO:0005680">
    <property type="term" value="C:anaphase-promoting complex"/>
    <property type="evidence" value="ECO:0007669"/>
    <property type="project" value="InterPro"/>
</dbReference>
<reference evidence="13" key="1">
    <citation type="journal article" date="2013" name="Genome Announc.">
        <title>Genome sequence of the basidiomycetous yeast Pseudozyma antarctica T-34, a producer of the glycolipid biosurfactants mannosylerythritol lipids.</title>
        <authorList>
            <person name="Morita T."/>
            <person name="Koike H."/>
            <person name="Koyama Y."/>
            <person name="Hagiwara H."/>
            <person name="Ito E."/>
            <person name="Fukuoka T."/>
            <person name="Imura T."/>
            <person name="Machida M."/>
            <person name="Kitamoto D."/>
        </authorList>
    </citation>
    <scope>NUCLEOTIDE SEQUENCE [LARGE SCALE GENOMIC DNA]</scope>
    <source>
        <strain evidence="13">T-34</strain>
    </source>
</reference>
<dbReference type="GO" id="GO:0008270">
    <property type="term" value="F:zinc ion binding"/>
    <property type="evidence" value="ECO:0007669"/>
    <property type="project" value="UniProtKB-KW"/>
</dbReference>
<evidence type="ECO:0000256" key="2">
    <source>
        <dbReference type="ARBA" id="ARBA00022618"/>
    </source>
</evidence>
<organism evidence="12 13">
    <name type="scientific">Pseudozyma antarctica (strain T-34)</name>
    <name type="common">Yeast</name>
    <name type="synonym">Candida antarctica</name>
    <dbReference type="NCBI Taxonomy" id="1151754"/>
    <lineage>
        <taxon>Eukaryota</taxon>
        <taxon>Fungi</taxon>
        <taxon>Dikarya</taxon>
        <taxon>Basidiomycota</taxon>
        <taxon>Ustilaginomycotina</taxon>
        <taxon>Ustilaginomycetes</taxon>
        <taxon>Ustilaginales</taxon>
        <taxon>Ustilaginaceae</taxon>
        <taxon>Moesziomyces</taxon>
    </lineage>
</organism>
<evidence type="ECO:0000313" key="13">
    <source>
        <dbReference type="Proteomes" id="UP000011976"/>
    </source>
</evidence>
<feature type="domain" description="RING-type" evidence="11">
    <location>
        <begin position="49"/>
        <end position="89"/>
    </location>
</feature>
<name>M9LTY2_PSEA3</name>
<dbReference type="GO" id="GO:0097602">
    <property type="term" value="F:cullin family protein binding"/>
    <property type="evidence" value="ECO:0007669"/>
    <property type="project" value="InterPro"/>
</dbReference>